<name>A0A4S2Q287_9PAST</name>
<evidence type="ECO:0000313" key="3">
    <source>
        <dbReference type="Proteomes" id="UP000306758"/>
    </source>
</evidence>
<sequence length="548" mass="61145">MGFLDKVKGFFKPTETEETQTDEARVTETGRVLDDHPSAKITPGKLKSILEDAENGDIQAQHQLFMDIEEQDSSIAANMMTRKRSVLTLDWRIVEPRNATATEEKLQAEIDELFYQYPNLEDLFVDLMDAVGHGFAALEIQWAQVDGKWIPKGFKPCPQSWFNLDKHDNLLLRTPDNPMGEPLRPFGWVVHRHKSRSTQLARDGLYRTLAWLYMYKHYSVRDFAEFLELYGMPIRIGKYGAGATNAEKRTLLRALAEIGHNAAGIMPESMQIELHNVANAGAASGSNPFLQMVDWCEKSIARLILGQTLTSGADGKSSTNALGNVHNEVRRDLMISDAKQIAQTITKQIILPYLQINVDPNIAPHCVSYFEFDTKEYEDLAMFAEALPKLVGIGVKVPETWARDKLGIPEVQEGDELLKPLQAEFKTDLNEDKTAKKTTALSAHVVGCQCDGCLGKQVALSAQTGKKDEQGLLDETLDEALAQVDFNQQLDPMVQKAVQVMLSCHSYEEAQEKLTALYPDLTSESHQAYLTSALFLADLLGAANAERT</sequence>
<dbReference type="RefSeq" id="WP_136123152.1">
    <property type="nucleotide sequence ID" value="NZ_QXNI01000014.1"/>
</dbReference>
<dbReference type="InterPro" id="IPR009279">
    <property type="entry name" value="Portal_Mu"/>
</dbReference>
<reference evidence="2 3" key="1">
    <citation type="journal article" date="2019" name="Vet. Microbiol.">
        <title>Development of multi locus sequence typing (MLST) of Rodentibacter pneumotropicus.</title>
        <authorList>
            <person name="Adhikary S."/>
            <person name="Bisgaard M."/>
            <person name="Boot R."/>
            <person name="Benga L."/>
            <person name="Nicklas W."/>
            <person name="Christensen H."/>
        </authorList>
    </citation>
    <scope>NUCLEOTIDE SEQUENCE [LARGE SCALE GENOMIC DNA]</scope>
    <source>
        <strain evidence="2 3">Ac84</strain>
    </source>
</reference>
<gene>
    <name evidence="2" type="ORF">D3M78_03025</name>
</gene>
<dbReference type="Proteomes" id="UP000306758">
    <property type="component" value="Unassembled WGS sequence"/>
</dbReference>
<dbReference type="EMBL" id="QXNI01000014">
    <property type="protein sequence ID" value="THA10489.1"/>
    <property type="molecule type" value="Genomic_DNA"/>
</dbReference>
<evidence type="ECO:0000256" key="1">
    <source>
        <dbReference type="SAM" id="MobiDB-lite"/>
    </source>
</evidence>
<organism evidence="2 3">
    <name type="scientific">Rodentibacter pneumotropicus</name>
    <dbReference type="NCBI Taxonomy" id="758"/>
    <lineage>
        <taxon>Bacteria</taxon>
        <taxon>Pseudomonadati</taxon>
        <taxon>Pseudomonadota</taxon>
        <taxon>Gammaproteobacteria</taxon>
        <taxon>Pasteurellales</taxon>
        <taxon>Pasteurellaceae</taxon>
        <taxon>Rodentibacter</taxon>
    </lineage>
</organism>
<evidence type="ECO:0000313" key="2">
    <source>
        <dbReference type="EMBL" id="THA10489.1"/>
    </source>
</evidence>
<dbReference type="AlphaFoldDB" id="A0A4S2Q287"/>
<comment type="caution">
    <text evidence="2">The sequence shown here is derived from an EMBL/GenBank/DDBJ whole genome shotgun (WGS) entry which is preliminary data.</text>
</comment>
<dbReference type="Pfam" id="PF06074">
    <property type="entry name" value="Portal_Mu"/>
    <property type="match status" value="1"/>
</dbReference>
<proteinExistence type="predicted"/>
<accession>A0A4S2Q287</accession>
<feature type="region of interest" description="Disordered" evidence="1">
    <location>
        <begin position="1"/>
        <end position="22"/>
    </location>
</feature>
<protein>
    <submittedName>
        <fullName evidence="2">DUF935 domain-containing protein</fullName>
    </submittedName>
</protein>